<dbReference type="OrthoDB" id="2600328at2"/>
<dbReference type="RefSeq" id="WP_036678950.1">
    <property type="nucleotide sequence ID" value="NZ_JNVM01000006.1"/>
</dbReference>
<keyword evidence="1" id="KW-0238">DNA-binding</keyword>
<dbReference type="InterPro" id="IPR039422">
    <property type="entry name" value="MarR/SlyA-like"/>
</dbReference>
<dbReference type="GO" id="GO:0003700">
    <property type="term" value="F:DNA-binding transcription factor activity"/>
    <property type="evidence" value="ECO:0007669"/>
    <property type="project" value="InterPro"/>
</dbReference>
<proteinExistence type="predicted"/>
<dbReference type="Proteomes" id="UP000028123">
    <property type="component" value="Unassembled WGS sequence"/>
</dbReference>
<name>A0A081P6V5_9BACL</name>
<dbReference type="AlphaFoldDB" id="A0A081P6V5"/>
<accession>A0A081P6V5</accession>
<protein>
    <submittedName>
        <fullName evidence="3">MarR family transcriptional regulator</fullName>
    </submittedName>
</protein>
<dbReference type="SUPFAM" id="SSF46785">
    <property type="entry name" value="Winged helix' DNA-binding domain"/>
    <property type="match status" value="1"/>
</dbReference>
<feature type="domain" description="HTH marR-type" evidence="2">
    <location>
        <begin position="1"/>
        <end position="140"/>
    </location>
</feature>
<evidence type="ECO:0000256" key="1">
    <source>
        <dbReference type="ARBA" id="ARBA00023125"/>
    </source>
</evidence>
<dbReference type="GO" id="GO:0006950">
    <property type="term" value="P:response to stress"/>
    <property type="evidence" value="ECO:0007669"/>
    <property type="project" value="TreeGrafter"/>
</dbReference>
<reference evidence="3 4" key="1">
    <citation type="submission" date="2014-06" db="EMBL/GenBank/DDBJ databases">
        <title>Draft genome sequence of Paenibacillus sp. MSt1.</title>
        <authorList>
            <person name="Aw Y.K."/>
            <person name="Ong K.S."/>
            <person name="Gan H.M."/>
            <person name="Lee S.M."/>
        </authorList>
    </citation>
    <scope>NUCLEOTIDE SEQUENCE [LARGE SCALE GENOMIC DNA]</scope>
    <source>
        <strain evidence="3 4">MSt1</strain>
    </source>
</reference>
<comment type="caution">
    <text evidence="3">The sequence shown here is derived from an EMBL/GenBank/DDBJ whole genome shotgun (WGS) entry which is preliminary data.</text>
</comment>
<evidence type="ECO:0000259" key="2">
    <source>
        <dbReference type="PROSITE" id="PS50995"/>
    </source>
</evidence>
<dbReference type="EMBL" id="JNVM01000006">
    <property type="protein sequence ID" value="KEQ26428.1"/>
    <property type="molecule type" value="Genomic_DNA"/>
</dbReference>
<dbReference type="eggNOG" id="COG1846">
    <property type="taxonomic scope" value="Bacteria"/>
</dbReference>
<gene>
    <name evidence="3" type="ORF">ET33_31730</name>
</gene>
<organism evidence="3 4">
    <name type="scientific">Paenibacillus tyrfis</name>
    <dbReference type="NCBI Taxonomy" id="1501230"/>
    <lineage>
        <taxon>Bacteria</taxon>
        <taxon>Bacillati</taxon>
        <taxon>Bacillota</taxon>
        <taxon>Bacilli</taxon>
        <taxon>Bacillales</taxon>
        <taxon>Paenibacillaceae</taxon>
        <taxon>Paenibacillus</taxon>
    </lineage>
</organism>
<dbReference type="Pfam" id="PF12802">
    <property type="entry name" value="MarR_2"/>
    <property type="match status" value="1"/>
</dbReference>
<dbReference type="PANTHER" id="PTHR33164">
    <property type="entry name" value="TRANSCRIPTIONAL REGULATOR, MARR FAMILY"/>
    <property type="match status" value="1"/>
</dbReference>
<dbReference type="SMART" id="SM00347">
    <property type="entry name" value="HTH_MARR"/>
    <property type="match status" value="1"/>
</dbReference>
<dbReference type="PANTHER" id="PTHR33164:SF99">
    <property type="entry name" value="MARR FAMILY REGULATORY PROTEIN"/>
    <property type="match status" value="1"/>
</dbReference>
<keyword evidence="4" id="KW-1185">Reference proteome</keyword>
<dbReference type="Gene3D" id="1.10.10.10">
    <property type="entry name" value="Winged helix-like DNA-binding domain superfamily/Winged helix DNA-binding domain"/>
    <property type="match status" value="1"/>
</dbReference>
<dbReference type="GO" id="GO:0003677">
    <property type="term" value="F:DNA binding"/>
    <property type="evidence" value="ECO:0007669"/>
    <property type="project" value="UniProtKB-KW"/>
</dbReference>
<dbReference type="InterPro" id="IPR036390">
    <property type="entry name" value="WH_DNA-bd_sf"/>
</dbReference>
<dbReference type="InterPro" id="IPR036388">
    <property type="entry name" value="WH-like_DNA-bd_sf"/>
</dbReference>
<dbReference type="PROSITE" id="PS50995">
    <property type="entry name" value="HTH_MARR_2"/>
    <property type="match status" value="1"/>
</dbReference>
<evidence type="ECO:0000313" key="3">
    <source>
        <dbReference type="EMBL" id="KEQ26428.1"/>
    </source>
</evidence>
<dbReference type="InterPro" id="IPR000835">
    <property type="entry name" value="HTH_MarR-typ"/>
</dbReference>
<evidence type="ECO:0000313" key="4">
    <source>
        <dbReference type="Proteomes" id="UP000028123"/>
    </source>
</evidence>
<dbReference type="PRINTS" id="PR00598">
    <property type="entry name" value="HTHMARR"/>
</dbReference>
<sequence length="148" mass="16994">MREQGLHASTEIEKWTRLAMRRWITEMTGRLKQGLPIQQYYLLESLRANGTMRCSELADTLQITLPAVTNLANKLVASGYAERAHNETDRRVVMVTVTQKGLDALSELDEKAAELVEWFWQGLEPGETAELTRLLRKVVEYRTVMDKD</sequence>